<evidence type="ECO:0000259" key="16">
    <source>
        <dbReference type="Pfam" id="PF16491"/>
    </source>
</evidence>
<feature type="domain" description="CAAX prenyl protease 1 N-terminal" evidence="16">
    <location>
        <begin position="29"/>
        <end position="205"/>
    </location>
</feature>
<dbReference type="GO" id="GO:0004222">
    <property type="term" value="F:metalloendopeptidase activity"/>
    <property type="evidence" value="ECO:0007669"/>
    <property type="project" value="InterPro"/>
</dbReference>
<feature type="transmembrane region" description="Helical" evidence="14">
    <location>
        <begin position="178"/>
        <end position="203"/>
    </location>
</feature>
<dbReference type="PANTHER" id="PTHR10120">
    <property type="entry name" value="CAAX PRENYL PROTEASE 1"/>
    <property type="match status" value="1"/>
</dbReference>
<comment type="similarity">
    <text evidence="13">Belongs to the peptidase M48 family.</text>
</comment>
<keyword evidence="9 13" id="KW-0482">Metalloprotease</keyword>
<dbReference type="AlphaFoldDB" id="A0A2T4DRQ7"/>
<evidence type="ECO:0000313" key="19">
    <source>
        <dbReference type="Proteomes" id="UP000240608"/>
    </source>
</evidence>
<feature type="transmembrane region" description="Helical" evidence="14">
    <location>
        <begin position="150"/>
        <end position="172"/>
    </location>
</feature>
<feature type="active site" description="Proton donor" evidence="11">
    <location>
        <position position="360"/>
    </location>
</feature>
<evidence type="ECO:0000256" key="6">
    <source>
        <dbReference type="ARBA" id="ARBA00022824"/>
    </source>
</evidence>
<keyword evidence="3 14" id="KW-0812">Transmembrane</keyword>
<keyword evidence="8 14" id="KW-1133">Transmembrane helix</keyword>
<evidence type="ECO:0000256" key="10">
    <source>
        <dbReference type="ARBA" id="ARBA00023136"/>
    </source>
</evidence>
<evidence type="ECO:0000256" key="7">
    <source>
        <dbReference type="ARBA" id="ARBA00022833"/>
    </source>
</evidence>
<evidence type="ECO:0000256" key="12">
    <source>
        <dbReference type="PIRSR" id="PIRSR627057-2"/>
    </source>
</evidence>
<evidence type="ECO:0000256" key="8">
    <source>
        <dbReference type="ARBA" id="ARBA00022989"/>
    </source>
</evidence>
<dbReference type="Pfam" id="PF01435">
    <property type="entry name" value="Peptidase_M48"/>
    <property type="match status" value="1"/>
</dbReference>
<sequence length="415" mass="47309">MHFTSEQFLTIILVIVSSEYILTTLVDWLNLRKKSAGLPAELKDIYSEKQYTKALAYQRANTNFGLVSGLFSFALIILVIVFGVFGILDEFVRSNFETLTTQTLAFFGIIFIVNDLLNIPFQWYATFSIEEKYGFNKLTPAIFWKDKLKGYVLTAVIGGILLSLLIFLISYLGQSYWWIFWIVISLFMIAANFFYTSLILPLFNKLTPLKDGELRQEIMNYGKQVNFPIDNIYVIDGSKRSTKANAFFSGFGKRKKIVLYDTLLEKHTNSELVAILAHEVGHYKKKHTISGMFSGILQMGLMLFLMSFMIFSPELSKALGANHLSFAVNFIAFGIIYTPVSLLIGIFSNYMSRKHEFQADEFASNTYKGEALQSALKKLSVDNLSNLKPHKLYVFIHYSHPPLLQRLKAIKSSKS</sequence>
<feature type="binding site" evidence="12">
    <location>
        <position position="278"/>
    </location>
    <ligand>
        <name>Zn(2+)</name>
        <dbReference type="ChEBI" id="CHEBI:29105"/>
        <note>catalytic</note>
    </ligand>
</feature>
<evidence type="ECO:0000256" key="9">
    <source>
        <dbReference type="ARBA" id="ARBA00023049"/>
    </source>
</evidence>
<evidence type="ECO:0000256" key="3">
    <source>
        <dbReference type="ARBA" id="ARBA00022692"/>
    </source>
</evidence>
<evidence type="ECO:0000256" key="4">
    <source>
        <dbReference type="ARBA" id="ARBA00022723"/>
    </source>
</evidence>
<dbReference type="Proteomes" id="UP000636010">
    <property type="component" value="Unassembled WGS sequence"/>
</dbReference>
<dbReference type="Pfam" id="PF16491">
    <property type="entry name" value="Peptidase_M48_N"/>
    <property type="match status" value="1"/>
</dbReference>
<evidence type="ECO:0000259" key="15">
    <source>
        <dbReference type="Pfam" id="PF01435"/>
    </source>
</evidence>
<dbReference type="EMBL" id="PYVU01000048">
    <property type="protein sequence ID" value="PTB96505.1"/>
    <property type="molecule type" value="Genomic_DNA"/>
</dbReference>
<keyword evidence="10 14" id="KW-0472">Membrane</keyword>
<keyword evidence="2 13" id="KW-0645">Protease</keyword>
<dbReference type="InterPro" id="IPR001915">
    <property type="entry name" value="Peptidase_M48"/>
</dbReference>
<reference evidence="17" key="1">
    <citation type="journal article" date="2014" name="Int. J. Syst. Evol. Microbiol.">
        <title>Complete genome of a new Firmicutes species belonging to the dominant human colonic microbiota ('Ruminococcus bicirculans') reveals two chromosomes and a selective capacity to utilize plant glucans.</title>
        <authorList>
            <consortium name="NISC Comparative Sequencing Program"/>
            <person name="Wegmann U."/>
            <person name="Louis P."/>
            <person name="Goesmann A."/>
            <person name="Henrissat B."/>
            <person name="Duncan S.H."/>
            <person name="Flint H.J."/>
        </authorList>
    </citation>
    <scope>NUCLEOTIDE SEQUENCE</scope>
    <source>
        <strain evidence="17">CGMCC 1.10832</strain>
    </source>
</reference>
<feature type="binding site" evidence="12">
    <location>
        <position position="356"/>
    </location>
    <ligand>
        <name>Zn(2+)</name>
        <dbReference type="ChEBI" id="CHEBI:29105"/>
        <note>catalytic</note>
    </ligand>
</feature>
<evidence type="ECO:0000256" key="5">
    <source>
        <dbReference type="ARBA" id="ARBA00022801"/>
    </source>
</evidence>
<comment type="subcellular location">
    <subcellularLocation>
        <location evidence="1">Endoplasmic reticulum membrane</location>
        <topology evidence="1">Multi-pass membrane protein</topology>
    </subcellularLocation>
</comment>
<dbReference type="SUPFAM" id="SSF103473">
    <property type="entry name" value="MFS general substrate transporter"/>
    <property type="match status" value="1"/>
</dbReference>
<reference evidence="17" key="4">
    <citation type="submission" date="2024-05" db="EMBL/GenBank/DDBJ databases">
        <authorList>
            <person name="Sun Q."/>
            <person name="Zhou Y."/>
        </authorList>
    </citation>
    <scope>NUCLEOTIDE SEQUENCE</scope>
    <source>
        <strain evidence="17">CGMCC 1.10832</strain>
    </source>
</reference>
<feature type="binding site" evidence="12">
    <location>
        <position position="282"/>
    </location>
    <ligand>
        <name>Zn(2+)</name>
        <dbReference type="ChEBI" id="CHEBI:29105"/>
        <note>catalytic</note>
    </ligand>
</feature>
<keyword evidence="5 13" id="KW-0378">Hydrolase</keyword>
<feature type="transmembrane region" description="Helical" evidence="14">
    <location>
        <begin position="6"/>
        <end position="29"/>
    </location>
</feature>
<feature type="transmembrane region" description="Helical" evidence="14">
    <location>
        <begin position="105"/>
        <end position="129"/>
    </location>
</feature>
<evidence type="ECO:0000256" key="11">
    <source>
        <dbReference type="PIRSR" id="PIRSR627057-1"/>
    </source>
</evidence>
<evidence type="ECO:0000256" key="2">
    <source>
        <dbReference type="ARBA" id="ARBA00022670"/>
    </source>
</evidence>
<dbReference type="GO" id="GO:0046872">
    <property type="term" value="F:metal ion binding"/>
    <property type="evidence" value="ECO:0007669"/>
    <property type="project" value="UniProtKB-KW"/>
</dbReference>
<comment type="cofactor">
    <cofactor evidence="12 13">
        <name>Zn(2+)</name>
        <dbReference type="ChEBI" id="CHEBI:29105"/>
    </cofactor>
    <text evidence="12 13">Binds 1 zinc ion per subunit.</text>
</comment>
<comment type="caution">
    <text evidence="18">The sequence shown here is derived from an EMBL/GenBank/DDBJ whole genome shotgun (WGS) entry which is preliminary data.</text>
</comment>
<dbReference type="InterPro" id="IPR032456">
    <property type="entry name" value="Peptidase_M48_N"/>
</dbReference>
<feature type="transmembrane region" description="Helical" evidence="14">
    <location>
        <begin position="64"/>
        <end position="85"/>
    </location>
</feature>
<reference evidence="18 19" key="2">
    <citation type="submission" date="2018-03" db="EMBL/GenBank/DDBJ databases">
        <title>Cross-interface Injection: A General Nanoliter Liquid Handling Method Applied to Single Cells Genome Amplification Automated Nanoliter Liquid Handling Applied to Single Cell Multiple Displacement Amplification.</title>
        <authorList>
            <person name="Yun J."/>
            <person name="Xu P."/>
            <person name="Xu J."/>
            <person name="Dai X."/>
            <person name="Wang Y."/>
            <person name="Zheng X."/>
            <person name="Cao C."/>
            <person name="Yi Q."/>
            <person name="Zhu Y."/>
            <person name="Wang L."/>
            <person name="Dong Z."/>
            <person name="Huang Y."/>
            <person name="Huang L."/>
            <person name="Du W."/>
        </authorList>
    </citation>
    <scope>NUCLEOTIDE SEQUENCE [LARGE SCALE GENOMIC DNA]</scope>
    <source>
        <strain evidence="18 19">Z-D1-2</strain>
    </source>
</reference>
<evidence type="ECO:0000313" key="17">
    <source>
        <dbReference type="EMBL" id="GGC23521.1"/>
    </source>
</evidence>
<dbReference type="CDD" id="cd07343">
    <property type="entry name" value="M48A_Zmpste24p_like"/>
    <property type="match status" value="1"/>
</dbReference>
<organism evidence="18 19">
    <name type="scientific">Marivirga lumbricoides</name>
    <dbReference type="NCBI Taxonomy" id="1046115"/>
    <lineage>
        <taxon>Bacteria</taxon>
        <taxon>Pseudomonadati</taxon>
        <taxon>Bacteroidota</taxon>
        <taxon>Cytophagia</taxon>
        <taxon>Cytophagales</taxon>
        <taxon>Marivirgaceae</taxon>
        <taxon>Marivirga</taxon>
    </lineage>
</organism>
<accession>A0A2T4DRQ7</accession>
<evidence type="ECO:0000313" key="18">
    <source>
        <dbReference type="EMBL" id="PTB96505.1"/>
    </source>
</evidence>
<gene>
    <name evidence="18" type="ORF">C9994_07080</name>
    <name evidence="17" type="ORF">GCM10011506_06010</name>
</gene>
<reference evidence="20" key="3">
    <citation type="journal article" date="2019" name="Int. J. Syst. Evol. Microbiol.">
        <title>The Global Catalogue of Microorganisms (GCM) 10K type strain sequencing project: providing services to taxonomists for standard genome sequencing and annotation.</title>
        <authorList>
            <consortium name="The Broad Institute Genomics Platform"/>
            <consortium name="The Broad Institute Genome Sequencing Center for Infectious Disease"/>
            <person name="Wu L."/>
            <person name="Ma J."/>
        </authorList>
    </citation>
    <scope>NUCLEOTIDE SEQUENCE [LARGE SCALE GENOMIC DNA]</scope>
    <source>
        <strain evidence="20">CGMCC 1.10832</strain>
    </source>
</reference>
<dbReference type="InterPro" id="IPR036259">
    <property type="entry name" value="MFS_trans_sf"/>
</dbReference>
<evidence type="ECO:0000256" key="14">
    <source>
        <dbReference type="SAM" id="Phobius"/>
    </source>
</evidence>
<evidence type="ECO:0000256" key="13">
    <source>
        <dbReference type="RuleBase" id="RU003983"/>
    </source>
</evidence>
<name>A0A2T4DRQ7_9BACT</name>
<evidence type="ECO:0000256" key="1">
    <source>
        <dbReference type="ARBA" id="ARBA00004477"/>
    </source>
</evidence>
<keyword evidence="7 12" id="KW-0862">Zinc</keyword>
<dbReference type="InterPro" id="IPR027057">
    <property type="entry name" value="CAXX_Prtase_1"/>
</dbReference>
<dbReference type="Gene3D" id="3.30.2010.10">
    <property type="entry name" value="Metalloproteases ('zincins'), catalytic domain"/>
    <property type="match status" value="1"/>
</dbReference>
<keyword evidence="6" id="KW-0256">Endoplasmic reticulum</keyword>
<dbReference type="EMBL" id="BMEC01000002">
    <property type="protein sequence ID" value="GGC23521.1"/>
    <property type="molecule type" value="Genomic_DNA"/>
</dbReference>
<keyword evidence="20" id="KW-1185">Reference proteome</keyword>
<proteinExistence type="inferred from homology"/>
<feature type="domain" description="Peptidase M48" evidence="15">
    <location>
        <begin position="208"/>
        <end position="412"/>
    </location>
</feature>
<keyword evidence="4 12" id="KW-0479">Metal-binding</keyword>
<feature type="transmembrane region" description="Helical" evidence="14">
    <location>
        <begin position="292"/>
        <end position="312"/>
    </location>
</feature>
<dbReference type="FunFam" id="3.30.2010.10:FF:000002">
    <property type="entry name" value="CAAX prenyl protease"/>
    <property type="match status" value="1"/>
</dbReference>
<feature type="transmembrane region" description="Helical" evidence="14">
    <location>
        <begin position="324"/>
        <end position="347"/>
    </location>
</feature>
<evidence type="ECO:0000313" key="20">
    <source>
        <dbReference type="Proteomes" id="UP000636010"/>
    </source>
</evidence>
<dbReference type="Proteomes" id="UP000240608">
    <property type="component" value="Unassembled WGS sequence"/>
</dbReference>
<dbReference type="GO" id="GO:0071586">
    <property type="term" value="P:CAAX-box protein processing"/>
    <property type="evidence" value="ECO:0007669"/>
    <property type="project" value="InterPro"/>
</dbReference>
<protein>
    <submittedName>
        <fullName evidence="18">Peptidase M48</fullName>
    </submittedName>
</protein>
<dbReference type="RefSeq" id="WP_188460333.1">
    <property type="nucleotide sequence ID" value="NZ_BAABHU010000002.1"/>
</dbReference>
<feature type="active site" evidence="11">
    <location>
        <position position="279"/>
    </location>
</feature>